<dbReference type="Proteomes" id="UP000000441">
    <property type="component" value="Chromosome"/>
</dbReference>
<dbReference type="HOGENOM" id="CLU_3380470_0_0_9"/>
<reference evidence="1 2" key="1">
    <citation type="journal article" date="2009" name="J. Bacteriol.">
        <title>Complete genome sequence of the extremophilic Bacillus cereus strain Q1 with industrial applications.</title>
        <authorList>
            <person name="Xiong Z."/>
            <person name="Jiang Y."/>
            <person name="Qi D."/>
            <person name="Lu H."/>
            <person name="Yang F."/>
            <person name="Yang J."/>
            <person name="Chen L."/>
            <person name="Sun L."/>
            <person name="Xu X."/>
            <person name="Xue Y."/>
            <person name="Zhu Y."/>
            <person name="Jin Q."/>
        </authorList>
    </citation>
    <scope>NUCLEOTIDE SEQUENCE [LARGE SCALE GENOMIC DNA]</scope>
    <source>
        <strain evidence="1 2">Q1</strain>
    </source>
</reference>
<dbReference type="AlphaFoldDB" id="B9IRG1"/>
<sequence>MPHISTFSRVGAWFREEGIPLLHEQVLKEMHRD</sequence>
<name>B9IRG1_BACCQ</name>
<organism evidence="1 2">
    <name type="scientific">Bacillus cereus (strain Q1)</name>
    <dbReference type="NCBI Taxonomy" id="361100"/>
    <lineage>
        <taxon>Bacteria</taxon>
        <taxon>Bacillati</taxon>
        <taxon>Bacillota</taxon>
        <taxon>Bacilli</taxon>
        <taxon>Bacillales</taxon>
        <taxon>Bacillaceae</taxon>
        <taxon>Bacillus</taxon>
        <taxon>Bacillus cereus group</taxon>
    </lineage>
</organism>
<evidence type="ECO:0000313" key="1">
    <source>
        <dbReference type="EMBL" id="ACM13446.1"/>
    </source>
</evidence>
<proteinExistence type="predicted"/>
<evidence type="ECO:0000313" key="2">
    <source>
        <dbReference type="Proteomes" id="UP000000441"/>
    </source>
</evidence>
<protein>
    <submittedName>
        <fullName evidence="1">Uncharacterized protein</fullName>
    </submittedName>
</protein>
<accession>B9IRG1</accession>
<dbReference type="KEGG" id="bcq:BCQ_3018"/>
<gene>
    <name evidence="1" type="ordered locus">BCQ_3018</name>
</gene>
<dbReference type="EMBL" id="CP000227">
    <property type="protein sequence ID" value="ACM13446.1"/>
    <property type="molecule type" value="Genomic_DNA"/>
</dbReference>